<dbReference type="RefSeq" id="WP_051378291.1">
    <property type="nucleotide sequence ID" value="NZ_AXWS01000008.1"/>
</dbReference>
<sequence length="126" mass="13616">MPAASATAWHETHVESLLVRAWSIAHTASGHCLLSNRAGKLRLLVPPSFEGALDEMRTGRSVTIEPSAETPDAMVEIVFEDGSETPFAIAQPRCLIDGTLGRALFVPFTVWTTAGKQMTLRADVLL</sequence>
<dbReference type="AlphaFoldDB" id="A0A8B6X982"/>
<dbReference type="OrthoDB" id="9181188at2"/>
<accession>A0A8B6X982</accession>
<keyword evidence="1" id="KW-1185">Reference proteome</keyword>
<dbReference type="Proteomes" id="UP000675920">
    <property type="component" value="Unplaced"/>
</dbReference>
<evidence type="ECO:0000313" key="2">
    <source>
        <dbReference type="RefSeq" id="WP_051378291.1"/>
    </source>
</evidence>
<proteinExistence type="predicted"/>
<reference evidence="2" key="1">
    <citation type="submission" date="2025-08" db="UniProtKB">
        <authorList>
            <consortium name="RefSeq"/>
        </authorList>
    </citation>
    <scope>IDENTIFICATION</scope>
</reference>
<evidence type="ECO:0000313" key="1">
    <source>
        <dbReference type="Proteomes" id="UP000675920"/>
    </source>
</evidence>
<protein>
    <submittedName>
        <fullName evidence="2">Uncharacterized protein</fullName>
    </submittedName>
</protein>
<name>A0A8B6X982_9BURK</name>
<organism evidence="1 2">
    <name type="scientific">Derxia gummosa DSM 723</name>
    <dbReference type="NCBI Taxonomy" id="1121388"/>
    <lineage>
        <taxon>Bacteria</taxon>
        <taxon>Pseudomonadati</taxon>
        <taxon>Pseudomonadota</taxon>
        <taxon>Betaproteobacteria</taxon>
        <taxon>Burkholderiales</taxon>
        <taxon>Alcaligenaceae</taxon>
        <taxon>Derxia</taxon>
    </lineage>
</organism>